<dbReference type="EMBL" id="BMAT01001073">
    <property type="protein sequence ID" value="GFR79187.1"/>
    <property type="molecule type" value="Genomic_DNA"/>
</dbReference>
<comment type="caution">
    <text evidence="2">The sequence shown here is derived from an EMBL/GenBank/DDBJ whole genome shotgun (WGS) entry which is preliminary data.</text>
</comment>
<proteinExistence type="predicted"/>
<accession>A0AAV4G136</accession>
<organism evidence="2 3">
    <name type="scientific">Elysia marginata</name>
    <dbReference type="NCBI Taxonomy" id="1093978"/>
    <lineage>
        <taxon>Eukaryota</taxon>
        <taxon>Metazoa</taxon>
        <taxon>Spiralia</taxon>
        <taxon>Lophotrochozoa</taxon>
        <taxon>Mollusca</taxon>
        <taxon>Gastropoda</taxon>
        <taxon>Heterobranchia</taxon>
        <taxon>Euthyneura</taxon>
        <taxon>Panpulmonata</taxon>
        <taxon>Sacoglossa</taxon>
        <taxon>Placobranchoidea</taxon>
        <taxon>Plakobranchidae</taxon>
        <taxon>Elysia</taxon>
    </lineage>
</organism>
<keyword evidence="3" id="KW-1185">Reference proteome</keyword>
<evidence type="ECO:0000313" key="2">
    <source>
        <dbReference type="EMBL" id="GFR79187.1"/>
    </source>
</evidence>
<feature type="transmembrane region" description="Helical" evidence="1">
    <location>
        <begin position="42"/>
        <end position="59"/>
    </location>
</feature>
<sequence length="142" mass="16217">MCVNSLSQGLNVDLPKAGFEPWTSRSESQASTTRPRRHGDGFSHQLFSILIGYIFLRRYQRPSKSMEVPHYRRMVYTNFFFKSKAFLIIAGATWLLRVWIFPASSRYLHEGTCATYRSPLAARGNTCSNLHSIDRPEVIAGL</sequence>
<evidence type="ECO:0000313" key="3">
    <source>
        <dbReference type="Proteomes" id="UP000762676"/>
    </source>
</evidence>
<keyword evidence="1" id="KW-0812">Transmembrane</keyword>
<keyword evidence="1" id="KW-1133">Transmembrane helix</keyword>
<gene>
    <name evidence="2" type="ORF">ElyMa_000550300</name>
</gene>
<keyword evidence="1" id="KW-0472">Membrane</keyword>
<evidence type="ECO:0000256" key="1">
    <source>
        <dbReference type="SAM" id="Phobius"/>
    </source>
</evidence>
<protein>
    <submittedName>
        <fullName evidence="2">Uncharacterized protein</fullName>
    </submittedName>
</protein>
<name>A0AAV4G136_9GAST</name>
<feature type="transmembrane region" description="Helical" evidence="1">
    <location>
        <begin position="79"/>
        <end position="100"/>
    </location>
</feature>
<dbReference type="Proteomes" id="UP000762676">
    <property type="component" value="Unassembled WGS sequence"/>
</dbReference>
<reference evidence="2 3" key="1">
    <citation type="journal article" date="2021" name="Elife">
        <title>Chloroplast acquisition without the gene transfer in kleptoplastic sea slugs, Plakobranchus ocellatus.</title>
        <authorList>
            <person name="Maeda T."/>
            <person name="Takahashi S."/>
            <person name="Yoshida T."/>
            <person name="Shimamura S."/>
            <person name="Takaki Y."/>
            <person name="Nagai Y."/>
            <person name="Toyoda A."/>
            <person name="Suzuki Y."/>
            <person name="Arimoto A."/>
            <person name="Ishii H."/>
            <person name="Satoh N."/>
            <person name="Nishiyama T."/>
            <person name="Hasebe M."/>
            <person name="Maruyama T."/>
            <person name="Minagawa J."/>
            <person name="Obokata J."/>
            <person name="Shigenobu S."/>
        </authorList>
    </citation>
    <scope>NUCLEOTIDE SEQUENCE [LARGE SCALE GENOMIC DNA]</scope>
</reference>
<dbReference type="AlphaFoldDB" id="A0AAV4G136"/>